<feature type="transmembrane region" description="Helical" evidence="1">
    <location>
        <begin position="491"/>
        <end position="514"/>
    </location>
</feature>
<evidence type="ECO:0008006" key="4">
    <source>
        <dbReference type="Google" id="ProtNLM"/>
    </source>
</evidence>
<evidence type="ECO:0000256" key="1">
    <source>
        <dbReference type="SAM" id="Phobius"/>
    </source>
</evidence>
<feature type="transmembrane region" description="Helical" evidence="1">
    <location>
        <begin position="404"/>
        <end position="422"/>
    </location>
</feature>
<dbReference type="EMBL" id="QFOI01000103">
    <property type="protein sequence ID" value="PZP49615.1"/>
    <property type="molecule type" value="Genomic_DNA"/>
</dbReference>
<protein>
    <recommendedName>
        <fullName evidence="4">Bacterial membrane protein YfhO</fullName>
    </recommendedName>
</protein>
<feature type="transmembrane region" description="Helical" evidence="1">
    <location>
        <begin position="12"/>
        <end position="31"/>
    </location>
</feature>
<proteinExistence type="predicted"/>
<dbReference type="PANTHER" id="PTHR38454">
    <property type="entry name" value="INTEGRAL MEMBRANE PROTEIN-RELATED"/>
    <property type="match status" value="1"/>
</dbReference>
<dbReference type="InterPro" id="IPR018580">
    <property type="entry name" value="Uncharacterised_YfhO"/>
</dbReference>
<feature type="transmembrane region" description="Helical" evidence="1">
    <location>
        <begin position="192"/>
        <end position="209"/>
    </location>
</feature>
<feature type="transmembrane region" description="Helical" evidence="1">
    <location>
        <begin position="442"/>
        <end position="460"/>
    </location>
</feature>
<feature type="transmembrane region" description="Helical" evidence="1">
    <location>
        <begin position="339"/>
        <end position="358"/>
    </location>
</feature>
<accession>A0A2W5F067</accession>
<sequence length="825" mass="91025">MKNISWKKILPHVLAIVAFLVIAIIYCRPAMQGQVLQQSDVMHWKGMAQDAFNYKDKHGDFPLWNKALFSGMPNYQVAMESKSYLIDFPKIMSLGLPKPANFFFLACVAFYVLSMAFGFDVIVAVLASLAFAYATYDPVIIIAGHDTKMQAIAYAPGLLAGIILIFKRKYWIGLGVGALYASLQISANHPQITYYLLLVMGIMTIFYIVKWVKEGQIKHMIVSLVLALVCGLVGVGNSAKMLMTTYEYSKYTIRGGKTVDAGKGTDGAAAQTKTTGLDEDYAFQYSLGKSEALVLMMPNAFGGSSGELSDENSHLAEVSPQVAQGWPKYWGGIAPSTSGPPYSGTLICLLAIVGLFVLPKNSDKWWLLASLVFGLILSFGQYLPGINGFLFKVLPMYNKFRAPSMAMVIPQWILPIMAGLCLQQIFVTDKKVWDIKKDFKPVLYGLGGILALCILIYLFSDYSSPMDDQLKSYLGDQANTILGALHQDRKAMFGAGIGRVVLFSIILLAGIFLYVKKMVKAVPIIAIFLVITMIDLFSIDNKYLNSESYQDAETVQNSVFSPSPAIQQIMQDKTPHYRVLNLATGNDGPFNDAITSYYLRSIGGYHPAKLRIYQDLLENQFSKKEGGINMSVLNMLDAKYIIVAPQQQPGQQQQGPMQQMVQTNPDALGYAWFVKNIQYTNGPAEGLNALGSFDPKTTAIVDKSNQGKIGNIQYDSTATIALASYDNDAIKYATNSTTPQFAVLSEVYYPAGWNAYLDGKKTDYVNTNYVLRGIAVPAGKHDIEFRFEPASAIQGQKIIYASNALFWICFALGIFGVVKYKKEEA</sequence>
<keyword evidence="1" id="KW-0812">Transmembrane</keyword>
<feature type="transmembrane region" description="Helical" evidence="1">
    <location>
        <begin position="102"/>
        <end position="131"/>
    </location>
</feature>
<evidence type="ECO:0000313" key="3">
    <source>
        <dbReference type="Proteomes" id="UP000249645"/>
    </source>
</evidence>
<feature type="transmembrane region" description="Helical" evidence="1">
    <location>
        <begin position="365"/>
        <end position="384"/>
    </location>
</feature>
<reference evidence="2 3" key="1">
    <citation type="submission" date="2017-11" db="EMBL/GenBank/DDBJ databases">
        <title>Infants hospitalized years apart are colonized by the same room-sourced microbial strains.</title>
        <authorList>
            <person name="Brooks B."/>
            <person name="Olm M.R."/>
            <person name="Firek B.A."/>
            <person name="Baker R."/>
            <person name="Thomas B.C."/>
            <person name="Morowitz M.J."/>
            <person name="Banfield J.F."/>
        </authorList>
    </citation>
    <scope>NUCLEOTIDE SEQUENCE [LARGE SCALE GENOMIC DNA]</scope>
    <source>
        <strain evidence="2">S2_009_000_R2_76</strain>
    </source>
</reference>
<gene>
    <name evidence="2" type="ORF">DI598_07385</name>
</gene>
<keyword evidence="1" id="KW-0472">Membrane</keyword>
<keyword evidence="1" id="KW-1133">Transmembrane helix</keyword>
<feature type="transmembrane region" description="Helical" evidence="1">
    <location>
        <begin position="221"/>
        <end position="239"/>
    </location>
</feature>
<feature type="transmembrane region" description="Helical" evidence="1">
    <location>
        <begin position="521"/>
        <end position="539"/>
    </location>
</feature>
<feature type="transmembrane region" description="Helical" evidence="1">
    <location>
        <begin position="151"/>
        <end position="172"/>
    </location>
</feature>
<organism evidence="2 3">
    <name type="scientific">Pseudopedobacter saltans</name>
    <dbReference type="NCBI Taxonomy" id="151895"/>
    <lineage>
        <taxon>Bacteria</taxon>
        <taxon>Pseudomonadati</taxon>
        <taxon>Bacteroidota</taxon>
        <taxon>Sphingobacteriia</taxon>
        <taxon>Sphingobacteriales</taxon>
        <taxon>Sphingobacteriaceae</taxon>
        <taxon>Pseudopedobacter</taxon>
    </lineage>
</organism>
<comment type="caution">
    <text evidence="2">The sequence shown here is derived from an EMBL/GenBank/DDBJ whole genome shotgun (WGS) entry which is preliminary data.</text>
</comment>
<dbReference type="AlphaFoldDB" id="A0A2W5F067"/>
<evidence type="ECO:0000313" key="2">
    <source>
        <dbReference type="EMBL" id="PZP49615.1"/>
    </source>
</evidence>
<name>A0A2W5F067_9SPHI</name>
<feature type="transmembrane region" description="Helical" evidence="1">
    <location>
        <begin position="798"/>
        <end position="818"/>
    </location>
</feature>
<dbReference type="Proteomes" id="UP000249645">
    <property type="component" value="Unassembled WGS sequence"/>
</dbReference>
<dbReference type="PANTHER" id="PTHR38454:SF1">
    <property type="entry name" value="INTEGRAL MEMBRANE PROTEIN"/>
    <property type="match status" value="1"/>
</dbReference>